<accession>A0ABN7WJ61</accession>
<dbReference type="EMBL" id="CAJVQB010047308">
    <property type="protein sequence ID" value="CAG8833407.1"/>
    <property type="molecule type" value="Genomic_DNA"/>
</dbReference>
<proteinExistence type="predicted"/>
<gene>
    <name evidence="2" type="ORF">GMARGA_LOCUS31541</name>
</gene>
<name>A0ABN7WJ61_GIGMA</name>
<keyword evidence="3" id="KW-1185">Reference proteome</keyword>
<evidence type="ECO:0000313" key="2">
    <source>
        <dbReference type="EMBL" id="CAG8833407.1"/>
    </source>
</evidence>
<organism evidence="2 3">
    <name type="scientific">Gigaspora margarita</name>
    <dbReference type="NCBI Taxonomy" id="4874"/>
    <lineage>
        <taxon>Eukaryota</taxon>
        <taxon>Fungi</taxon>
        <taxon>Fungi incertae sedis</taxon>
        <taxon>Mucoromycota</taxon>
        <taxon>Glomeromycotina</taxon>
        <taxon>Glomeromycetes</taxon>
        <taxon>Diversisporales</taxon>
        <taxon>Gigasporaceae</taxon>
        <taxon>Gigaspora</taxon>
    </lineage>
</organism>
<evidence type="ECO:0000313" key="3">
    <source>
        <dbReference type="Proteomes" id="UP000789901"/>
    </source>
</evidence>
<dbReference type="Proteomes" id="UP000789901">
    <property type="component" value="Unassembled WGS sequence"/>
</dbReference>
<feature type="region of interest" description="Disordered" evidence="1">
    <location>
        <begin position="1"/>
        <end position="25"/>
    </location>
</feature>
<evidence type="ECO:0000256" key="1">
    <source>
        <dbReference type="SAM" id="MobiDB-lite"/>
    </source>
</evidence>
<sequence>KRKPTVKKIIQIKRKSPVQKRKNKKEKQYQLLEKEQLIVVQSVVNNAKSSKKKKPSVKKSISINKRLTGTCNIG</sequence>
<comment type="caution">
    <text evidence="2">The sequence shown here is derived from an EMBL/GenBank/DDBJ whole genome shotgun (WGS) entry which is preliminary data.</text>
</comment>
<protein>
    <submittedName>
        <fullName evidence="2">16665_t:CDS:1</fullName>
    </submittedName>
</protein>
<feature type="non-terminal residue" evidence="2">
    <location>
        <position position="1"/>
    </location>
</feature>
<reference evidence="2 3" key="1">
    <citation type="submission" date="2021-06" db="EMBL/GenBank/DDBJ databases">
        <authorList>
            <person name="Kallberg Y."/>
            <person name="Tangrot J."/>
            <person name="Rosling A."/>
        </authorList>
    </citation>
    <scope>NUCLEOTIDE SEQUENCE [LARGE SCALE GENOMIC DNA]</scope>
    <source>
        <strain evidence="2 3">120-4 pot B 10/14</strain>
    </source>
</reference>